<dbReference type="CDD" id="cd06307">
    <property type="entry name" value="PBP1_sugar_binding"/>
    <property type="match status" value="1"/>
</dbReference>
<dbReference type="Pfam" id="PF13407">
    <property type="entry name" value="Peripla_BP_4"/>
    <property type="match status" value="1"/>
</dbReference>
<dbReference type="PANTHER" id="PTHR30146:SF109">
    <property type="entry name" value="HTH-TYPE TRANSCRIPTIONAL REGULATOR GALS"/>
    <property type="match status" value="1"/>
</dbReference>
<evidence type="ECO:0000313" key="6">
    <source>
        <dbReference type="Proteomes" id="UP001060164"/>
    </source>
</evidence>
<keyword evidence="2 5" id="KW-0238">DNA-binding</keyword>
<dbReference type="Gene3D" id="3.40.50.2300">
    <property type="match status" value="2"/>
</dbReference>
<keyword evidence="1" id="KW-0805">Transcription regulation</keyword>
<evidence type="ECO:0000256" key="1">
    <source>
        <dbReference type="ARBA" id="ARBA00023015"/>
    </source>
</evidence>
<proteinExistence type="predicted"/>
<dbReference type="Proteomes" id="UP001060164">
    <property type="component" value="Chromosome"/>
</dbReference>
<dbReference type="InterPro" id="IPR028082">
    <property type="entry name" value="Peripla_BP_I"/>
</dbReference>
<dbReference type="GO" id="GO:0003677">
    <property type="term" value="F:DNA binding"/>
    <property type="evidence" value="ECO:0007669"/>
    <property type="project" value="UniProtKB-KW"/>
</dbReference>
<keyword evidence="6" id="KW-1185">Reference proteome</keyword>
<dbReference type="Pfam" id="PF00356">
    <property type="entry name" value="LacI"/>
    <property type="match status" value="1"/>
</dbReference>
<evidence type="ECO:0000259" key="4">
    <source>
        <dbReference type="PROSITE" id="PS50932"/>
    </source>
</evidence>
<dbReference type="CDD" id="cd01392">
    <property type="entry name" value="HTH_LacI"/>
    <property type="match status" value="1"/>
</dbReference>
<dbReference type="SUPFAM" id="SSF47413">
    <property type="entry name" value="lambda repressor-like DNA-binding domains"/>
    <property type="match status" value="1"/>
</dbReference>
<reference evidence="5" key="1">
    <citation type="journal article" date="2022" name="Cell">
        <title>Design, construction, and in vivo augmentation of a complex gut microbiome.</title>
        <authorList>
            <person name="Cheng A.G."/>
            <person name="Ho P.Y."/>
            <person name="Aranda-Diaz A."/>
            <person name="Jain S."/>
            <person name="Yu F.B."/>
            <person name="Meng X."/>
            <person name="Wang M."/>
            <person name="Iakiviak M."/>
            <person name="Nagashima K."/>
            <person name="Zhao A."/>
            <person name="Murugkar P."/>
            <person name="Patil A."/>
            <person name="Atabakhsh K."/>
            <person name="Weakley A."/>
            <person name="Yan J."/>
            <person name="Brumbaugh A.R."/>
            <person name="Higginbottom S."/>
            <person name="Dimas A."/>
            <person name="Shiver A.L."/>
            <person name="Deutschbauer A."/>
            <person name="Neff N."/>
            <person name="Sonnenburg J.L."/>
            <person name="Huang K.C."/>
            <person name="Fischbach M.A."/>
        </authorList>
    </citation>
    <scope>NUCLEOTIDE SEQUENCE</scope>
    <source>
        <strain evidence="5">DSM 19829</strain>
    </source>
</reference>
<dbReference type="RefSeq" id="WP_028529505.1">
    <property type="nucleotide sequence ID" value="NZ_CABLBR010000026.1"/>
</dbReference>
<dbReference type="Gene3D" id="1.10.260.40">
    <property type="entry name" value="lambda repressor-like DNA-binding domains"/>
    <property type="match status" value="1"/>
</dbReference>
<dbReference type="InterPro" id="IPR000843">
    <property type="entry name" value="HTH_LacI"/>
</dbReference>
<feature type="domain" description="HTH lacI-type" evidence="4">
    <location>
        <begin position="3"/>
        <end position="57"/>
    </location>
</feature>
<dbReference type="SUPFAM" id="SSF53822">
    <property type="entry name" value="Periplasmic binding protein-like I"/>
    <property type="match status" value="1"/>
</dbReference>
<evidence type="ECO:0000313" key="5">
    <source>
        <dbReference type="EMBL" id="UWP60093.1"/>
    </source>
</evidence>
<name>A0ABY5VKN9_9FIRM</name>
<keyword evidence="3" id="KW-0804">Transcription</keyword>
<dbReference type="EMBL" id="CP102290">
    <property type="protein sequence ID" value="UWP60093.1"/>
    <property type="molecule type" value="Genomic_DNA"/>
</dbReference>
<organism evidence="5 6">
    <name type="scientific">Ruminococcus gauvreauii</name>
    <dbReference type="NCBI Taxonomy" id="438033"/>
    <lineage>
        <taxon>Bacteria</taxon>
        <taxon>Bacillati</taxon>
        <taxon>Bacillota</taxon>
        <taxon>Clostridia</taxon>
        <taxon>Eubacteriales</taxon>
        <taxon>Oscillospiraceae</taxon>
        <taxon>Ruminococcus</taxon>
    </lineage>
</organism>
<evidence type="ECO:0000256" key="3">
    <source>
        <dbReference type="ARBA" id="ARBA00023163"/>
    </source>
</evidence>
<accession>A0ABY5VKN9</accession>
<dbReference type="InterPro" id="IPR025997">
    <property type="entry name" value="SBP_2_dom"/>
</dbReference>
<gene>
    <name evidence="5" type="ORF">NQ502_03270</name>
</gene>
<dbReference type="SMART" id="SM00354">
    <property type="entry name" value="HTH_LACI"/>
    <property type="match status" value="1"/>
</dbReference>
<dbReference type="PROSITE" id="PS50932">
    <property type="entry name" value="HTH_LACI_2"/>
    <property type="match status" value="1"/>
</dbReference>
<protein>
    <submittedName>
        <fullName evidence="5">LacI family DNA-binding transcriptional regulator</fullName>
    </submittedName>
</protein>
<evidence type="ECO:0000256" key="2">
    <source>
        <dbReference type="ARBA" id="ARBA00023125"/>
    </source>
</evidence>
<dbReference type="InterPro" id="IPR010982">
    <property type="entry name" value="Lambda_DNA-bd_dom_sf"/>
</dbReference>
<dbReference type="PANTHER" id="PTHR30146">
    <property type="entry name" value="LACI-RELATED TRANSCRIPTIONAL REPRESSOR"/>
    <property type="match status" value="1"/>
</dbReference>
<sequence>MKVTLEQVAKYAGVSRGTVDRVVNKRGNVKPEVEQRVREALKALNYERNKIASALAYSKNEKKVCAMFQKTDSEDYNAKIMQGIHDAKKELKDFGISVEVAICNTSDAGEFIRKIDAMIQEGICGFAIKAPSLPEISEKIDSLVQQKMPVITFNSDIPESHRTCFVGQNLYQSGRVAGNIMASLVRPGEKIVIGCGIPQYNAHQERVDGFVYELKKRGFQEEQWKVFHTNQNYDVTYRCLEEIFEEEDNIRGIYMSVEPNEACGAFLEEHSFLQHPYVVCHDTAPETIEYLKKGVFEYIIDQDIYMQSYYSLLLLRDAFRNGTCDSGKVLGVNIYNAACFE</sequence>